<dbReference type="AlphaFoldDB" id="A0A518K2T1"/>
<dbReference type="Gene3D" id="1.25.40.20">
    <property type="entry name" value="Ankyrin repeat-containing domain"/>
    <property type="match status" value="1"/>
</dbReference>
<name>A0A518K2T1_9BACT</name>
<keyword evidence="2 3" id="KW-0040">ANK repeat</keyword>
<reference evidence="4 5" key="1">
    <citation type="submission" date="2019-02" db="EMBL/GenBank/DDBJ databases">
        <title>Deep-cultivation of Planctomycetes and their phenomic and genomic characterization uncovers novel biology.</title>
        <authorList>
            <person name="Wiegand S."/>
            <person name="Jogler M."/>
            <person name="Boedeker C."/>
            <person name="Pinto D."/>
            <person name="Vollmers J."/>
            <person name="Rivas-Marin E."/>
            <person name="Kohn T."/>
            <person name="Peeters S.H."/>
            <person name="Heuer A."/>
            <person name="Rast P."/>
            <person name="Oberbeckmann S."/>
            <person name="Bunk B."/>
            <person name="Jeske O."/>
            <person name="Meyerdierks A."/>
            <person name="Storesund J.E."/>
            <person name="Kallscheuer N."/>
            <person name="Luecker S."/>
            <person name="Lage O.M."/>
            <person name="Pohl T."/>
            <person name="Merkel B.J."/>
            <person name="Hornburger P."/>
            <person name="Mueller R.-W."/>
            <person name="Bruemmer F."/>
            <person name="Labrenz M."/>
            <person name="Spormann A.M."/>
            <person name="Op den Camp H."/>
            <person name="Overmann J."/>
            <person name="Amann R."/>
            <person name="Jetten M.S.M."/>
            <person name="Mascher T."/>
            <person name="Medema M.H."/>
            <person name="Devos D.P."/>
            <person name="Kaster A.-K."/>
            <person name="Ovreas L."/>
            <person name="Rohde M."/>
            <person name="Galperin M.Y."/>
            <person name="Jogler C."/>
        </authorList>
    </citation>
    <scope>NUCLEOTIDE SEQUENCE [LARGE SCALE GENOMIC DNA]</scope>
    <source>
        <strain evidence="4 5">Spa11</strain>
    </source>
</reference>
<dbReference type="KEGG" id="bmei:Spa11_02730"/>
<dbReference type="SUPFAM" id="SSF48403">
    <property type="entry name" value="Ankyrin repeat"/>
    <property type="match status" value="1"/>
</dbReference>
<sequence length="241" mass="26557">MPVDRYRSSAKVLFPNKRVLALVQAAEAGDAPTIKRLVAEGVDVNSSGRAGVTPLFRAVVASNKVGFETLLELGADPNQRDNWGDAAIHTCAEMNDGWWVEKAIQYGADPNRTNKGHPYYPGETPIFYSCRIEAAKAAKALIDAGADVDHRDKIGATPLEIASEYAEYDIAYMLLKAGANFRNVRENGVDYVGWFYRNRPIDAAPDEQKPWLKKVMDFLSDHGMDLGDTSPVAERRKAKSP</sequence>
<dbReference type="InterPro" id="IPR036770">
    <property type="entry name" value="Ankyrin_rpt-contain_sf"/>
</dbReference>
<dbReference type="Proteomes" id="UP000316426">
    <property type="component" value="Chromosome"/>
</dbReference>
<feature type="repeat" description="ANK" evidence="3">
    <location>
        <begin position="50"/>
        <end position="82"/>
    </location>
</feature>
<dbReference type="Pfam" id="PF12796">
    <property type="entry name" value="Ank_2"/>
    <property type="match status" value="2"/>
</dbReference>
<accession>A0A518K2T1</accession>
<evidence type="ECO:0000313" key="5">
    <source>
        <dbReference type="Proteomes" id="UP000316426"/>
    </source>
</evidence>
<evidence type="ECO:0000256" key="1">
    <source>
        <dbReference type="ARBA" id="ARBA00022737"/>
    </source>
</evidence>
<feature type="repeat" description="ANK" evidence="3">
    <location>
        <begin position="154"/>
        <end position="186"/>
    </location>
</feature>
<keyword evidence="1" id="KW-0677">Repeat</keyword>
<evidence type="ECO:0000256" key="2">
    <source>
        <dbReference type="ARBA" id="ARBA00023043"/>
    </source>
</evidence>
<proteinExistence type="predicted"/>
<protein>
    <submittedName>
        <fullName evidence="4">Ankyrin repeats (3 copies)</fullName>
    </submittedName>
</protein>
<dbReference type="PROSITE" id="PS50297">
    <property type="entry name" value="ANK_REP_REGION"/>
    <property type="match status" value="2"/>
</dbReference>
<dbReference type="InterPro" id="IPR002110">
    <property type="entry name" value="Ankyrin_rpt"/>
</dbReference>
<feature type="repeat" description="ANK" evidence="3">
    <location>
        <begin position="121"/>
        <end position="153"/>
    </location>
</feature>
<evidence type="ECO:0000313" key="4">
    <source>
        <dbReference type="EMBL" id="QDV72102.1"/>
    </source>
</evidence>
<evidence type="ECO:0000256" key="3">
    <source>
        <dbReference type="PROSITE-ProRule" id="PRU00023"/>
    </source>
</evidence>
<keyword evidence="5" id="KW-1185">Reference proteome</keyword>
<dbReference type="EMBL" id="CP036349">
    <property type="protein sequence ID" value="QDV72102.1"/>
    <property type="molecule type" value="Genomic_DNA"/>
</dbReference>
<dbReference type="PANTHER" id="PTHR24171">
    <property type="entry name" value="ANKYRIN REPEAT DOMAIN-CONTAINING PROTEIN 39-RELATED"/>
    <property type="match status" value="1"/>
</dbReference>
<gene>
    <name evidence="4" type="ORF">Spa11_02730</name>
</gene>
<dbReference type="PROSITE" id="PS50088">
    <property type="entry name" value="ANK_REPEAT"/>
    <property type="match status" value="3"/>
</dbReference>
<dbReference type="SMART" id="SM00248">
    <property type="entry name" value="ANK"/>
    <property type="match status" value="4"/>
</dbReference>
<organism evidence="4 5">
    <name type="scientific">Botrimarina mediterranea</name>
    <dbReference type="NCBI Taxonomy" id="2528022"/>
    <lineage>
        <taxon>Bacteria</taxon>
        <taxon>Pseudomonadati</taxon>
        <taxon>Planctomycetota</taxon>
        <taxon>Planctomycetia</taxon>
        <taxon>Pirellulales</taxon>
        <taxon>Lacipirellulaceae</taxon>
        <taxon>Botrimarina</taxon>
    </lineage>
</organism>